<evidence type="ECO:0000313" key="2">
    <source>
        <dbReference type="Proteomes" id="UP000636394"/>
    </source>
</evidence>
<keyword evidence="2" id="KW-1185">Reference proteome</keyword>
<gene>
    <name evidence="1" type="ORF">GMI68_01810</name>
</gene>
<accession>A0ABX0IL02</accession>
<name>A0ABX0IL02_9ACTN</name>
<comment type="caution">
    <text evidence="1">The sequence shown here is derived from an EMBL/GenBank/DDBJ whole genome shotgun (WGS) entry which is preliminary data.</text>
</comment>
<dbReference type="EMBL" id="WPCR01000002">
    <property type="protein sequence ID" value="NHM13517.1"/>
    <property type="molecule type" value="Genomic_DNA"/>
</dbReference>
<sequence>MHAAMSHVDSYCRKSLDWFSPIELAMVILPASLTDALGIEKVDPKDVNLTPYLVPHAMVKK</sequence>
<reference evidence="1 2" key="1">
    <citation type="submission" date="2019-11" db="EMBL/GenBank/DDBJ databases">
        <title>Eggerthellaceae novel genus isolated from the rectal contents of marmort.</title>
        <authorList>
            <person name="Zhang G."/>
        </authorList>
    </citation>
    <scope>NUCLEOTIDE SEQUENCE [LARGE SCALE GENOMIC DNA]</scope>
    <source>
        <strain evidence="2">zg-886</strain>
    </source>
</reference>
<protein>
    <submittedName>
        <fullName evidence="1">Uncharacterized protein</fullName>
    </submittedName>
</protein>
<organism evidence="1 2">
    <name type="scientific">Xiamenia xianingshaonis</name>
    <dbReference type="NCBI Taxonomy" id="2682776"/>
    <lineage>
        <taxon>Bacteria</taxon>
        <taxon>Bacillati</taxon>
        <taxon>Actinomycetota</taxon>
        <taxon>Coriobacteriia</taxon>
        <taxon>Eggerthellales</taxon>
        <taxon>Eggerthellaceae</taxon>
        <taxon>Xiamenia</taxon>
    </lineage>
</organism>
<dbReference type="Proteomes" id="UP000636394">
    <property type="component" value="Unassembled WGS sequence"/>
</dbReference>
<evidence type="ECO:0000313" key="1">
    <source>
        <dbReference type="EMBL" id="NHM13517.1"/>
    </source>
</evidence>
<proteinExistence type="predicted"/>